<evidence type="ECO:0000256" key="3">
    <source>
        <dbReference type="SAM" id="MobiDB-lite"/>
    </source>
</evidence>
<dbReference type="AlphaFoldDB" id="A0A2D0KAM5"/>
<proteinExistence type="inferred from homology"/>
<evidence type="ECO:0000256" key="1">
    <source>
        <dbReference type="ARBA" id="ARBA00010873"/>
    </source>
</evidence>
<comment type="similarity">
    <text evidence="1">Belongs to the MobA/MobL family.</text>
</comment>
<dbReference type="Gene3D" id="3.30.930.30">
    <property type="match status" value="1"/>
</dbReference>
<dbReference type="EMBL" id="NJAJ01000067">
    <property type="protein sequence ID" value="PHM60508.1"/>
    <property type="molecule type" value="Genomic_DNA"/>
</dbReference>
<name>A0A2D0KAM5_9GAMM</name>
<keyword evidence="2" id="KW-0184">Conjugation</keyword>
<accession>A0A2D0KAM5</accession>
<evidence type="ECO:0000313" key="6">
    <source>
        <dbReference type="Proteomes" id="UP000222366"/>
    </source>
</evidence>
<evidence type="ECO:0000256" key="2">
    <source>
        <dbReference type="ARBA" id="ARBA00022971"/>
    </source>
</evidence>
<dbReference type="Pfam" id="PF03389">
    <property type="entry name" value="MobA_MobL"/>
    <property type="match status" value="1"/>
</dbReference>
<keyword evidence="6" id="KW-1185">Reference proteome</keyword>
<feature type="compositionally biased region" description="Basic and acidic residues" evidence="3">
    <location>
        <begin position="298"/>
        <end position="334"/>
    </location>
</feature>
<gene>
    <name evidence="5" type="ORF">Xsto_03939</name>
</gene>
<reference evidence="5 6" key="1">
    <citation type="journal article" date="2017" name="Nat. Microbiol.">
        <title>Natural product diversity associated with the nematode symbionts Photorhabdus and Xenorhabdus.</title>
        <authorList>
            <person name="Tobias N.J."/>
            <person name="Wolff H."/>
            <person name="Djahanschiri B."/>
            <person name="Grundmann F."/>
            <person name="Kronenwerth M."/>
            <person name="Shi Y.M."/>
            <person name="Simonyi S."/>
            <person name="Grun P."/>
            <person name="Shapiro-Ilan D."/>
            <person name="Pidot S.J."/>
            <person name="Stinear T.P."/>
            <person name="Ebersberger I."/>
            <person name="Bode H.B."/>
        </authorList>
    </citation>
    <scope>NUCLEOTIDE SEQUENCE [LARGE SCALE GENOMIC DNA]</scope>
    <source>
        <strain evidence="5 6">DSM 17904</strain>
    </source>
</reference>
<protein>
    <submittedName>
        <fullName evidence="5">Relaxation protein</fullName>
    </submittedName>
</protein>
<evidence type="ECO:0000259" key="4">
    <source>
        <dbReference type="Pfam" id="PF03389"/>
    </source>
</evidence>
<sequence>MAIARLSVKVGRKGKGAHHAAYIAREGKYQNRLEKGERLESTDHGNMPAWAKNYPQQFWLAADAFERQNGTAYREMEIALPRELSPAQREGLIRDWVKQELGERHAYQWAIHVPIAADGGEQPHCHLMFSERINDGIARDPEQYFKRFNRKAPEKGGSQKANTGLDPKTRKEQLVALRERWEKACNHHLALAQCPERIDMRSYAKQGLDLVPEKKMLPSAWRRPTERNAIIEYRHLRREQINSQQVVHLMEKQDKIEYSPEITRNRIYFQCEYEIFNGMQQFKQNYQADKLEKEQRKQQLLEAQQRQEEQAKLQARLRDEHERQEKLRAEQEKKLQKRQRHSPERGFSW</sequence>
<dbReference type="RefSeq" id="WP_211284358.1">
    <property type="nucleotide sequence ID" value="NZ_CAWNRH010000145.1"/>
</dbReference>
<evidence type="ECO:0000313" key="5">
    <source>
        <dbReference type="EMBL" id="PHM60508.1"/>
    </source>
</evidence>
<feature type="domain" description="MobA/MobL protein" evidence="4">
    <location>
        <begin position="46"/>
        <end position="218"/>
    </location>
</feature>
<comment type="caution">
    <text evidence="5">The sequence shown here is derived from an EMBL/GenBank/DDBJ whole genome shotgun (WGS) entry which is preliminary data.</text>
</comment>
<organism evidence="5 6">
    <name type="scientific">Xenorhabdus stockiae</name>
    <dbReference type="NCBI Taxonomy" id="351614"/>
    <lineage>
        <taxon>Bacteria</taxon>
        <taxon>Pseudomonadati</taxon>
        <taxon>Pseudomonadota</taxon>
        <taxon>Gammaproteobacteria</taxon>
        <taxon>Enterobacterales</taxon>
        <taxon>Morganellaceae</taxon>
        <taxon>Xenorhabdus</taxon>
    </lineage>
</organism>
<feature type="region of interest" description="Disordered" evidence="3">
    <location>
        <begin position="298"/>
        <end position="349"/>
    </location>
</feature>
<dbReference type="Proteomes" id="UP000222366">
    <property type="component" value="Unassembled WGS sequence"/>
</dbReference>
<dbReference type="InterPro" id="IPR005053">
    <property type="entry name" value="MobA_MobL"/>
</dbReference>